<organism evidence="2 3">
    <name type="scientific">Trichoderma breve</name>
    <dbReference type="NCBI Taxonomy" id="2034170"/>
    <lineage>
        <taxon>Eukaryota</taxon>
        <taxon>Fungi</taxon>
        <taxon>Dikarya</taxon>
        <taxon>Ascomycota</taxon>
        <taxon>Pezizomycotina</taxon>
        <taxon>Sordariomycetes</taxon>
        <taxon>Hypocreomycetidae</taxon>
        <taxon>Hypocreales</taxon>
        <taxon>Hypocreaceae</taxon>
        <taxon>Trichoderma</taxon>
    </lineage>
</organism>
<dbReference type="PANTHER" id="PTHR21521:SF0">
    <property type="entry name" value="AMUN, ISOFORM A"/>
    <property type="match status" value="1"/>
</dbReference>
<feature type="compositionally biased region" description="Low complexity" evidence="1">
    <location>
        <begin position="272"/>
        <end position="283"/>
    </location>
</feature>
<comment type="caution">
    <text evidence="2">The sequence shown here is derived from an EMBL/GenBank/DDBJ whole genome shotgun (WGS) entry which is preliminary data.</text>
</comment>
<accession>A0A9W9E9X8</accession>
<evidence type="ECO:0000313" key="3">
    <source>
        <dbReference type="Proteomes" id="UP001140511"/>
    </source>
</evidence>
<feature type="compositionally biased region" description="Basic and acidic residues" evidence="1">
    <location>
        <begin position="299"/>
        <end position="317"/>
    </location>
</feature>
<dbReference type="Proteomes" id="UP001140511">
    <property type="component" value="Unassembled WGS sequence"/>
</dbReference>
<name>A0A9W9E9X8_9HYPO</name>
<dbReference type="EMBL" id="JAOPEN010000002">
    <property type="protein sequence ID" value="KAJ4862837.1"/>
    <property type="molecule type" value="Genomic_DNA"/>
</dbReference>
<dbReference type="AlphaFoldDB" id="A0A9W9E9X8"/>
<evidence type="ECO:0000313" key="2">
    <source>
        <dbReference type="EMBL" id="KAJ4862837.1"/>
    </source>
</evidence>
<proteinExistence type="predicted"/>
<sequence>MLARSAQLQHQMLQTTSRLARNLAPRNPTPRCPFSRHYLISTLQKPIFNTLRDFSGRRMSSSNVVPHSEITKEQFASCLSQYPSLVEAIPAKNGQKTLSELDQYRYVDAVDTFNLKKPKREMNLDDVKLLVEWKLRHGKFRPTLMSLVSSNPPSASQTIQFAIKFYSSSKDIGSGVRLLSELKGVGPATASLLLSVHDPERVIFFSDEAFYWLCCEGKKAPIKYNPKEYLALRTEAEALAKRLGVSAMDIEKVAYVLMKKQETTKDSKTVTAAKAKAPFKEPASTSSSAKKRQTASGEESEKKEKKSDKKVVTKDQAEDNASLRRSKRLRK</sequence>
<feature type="region of interest" description="Disordered" evidence="1">
    <location>
        <begin position="267"/>
        <end position="331"/>
    </location>
</feature>
<evidence type="ECO:0000256" key="1">
    <source>
        <dbReference type="SAM" id="MobiDB-lite"/>
    </source>
</evidence>
<dbReference type="GeneID" id="80865689"/>
<dbReference type="RefSeq" id="XP_056031893.1">
    <property type="nucleotide sequence ID" value="XM_056171001.1"/>
</dbReference>
<protein>
    <submittedName>
        <fullName evidence="2">Uncharacterized protein</fullName>
    </submittedName>
</protein>
<dbReference type="PANTHER" id="PTHR21521">
    <property type="entry name" value="AMUN, ISOFORM A"/>
    <property type="match status" value="1"/>
</dbReference>
<reference evidence="2" key="1">
    <citation type="submission" date="2022-09" db="EMBL/GenBank/DDBJ databases">
        <title>Chromosome-level assembly of Trichoderma breve T069, a fungus used in development of biopesticide product.</title>
        <authorList>
            <person name="Lin R."/>
            <person name="Liu T."/>
        </authorList>
    </citation>
    <scope>NUCLEOTIDE SEQUENCE</scope>
    <source>
        <strain evidence="2">T069</strain>
    </source>
</reference>
<keyword evidence="3" id="KW-1185">Reference proteome</keyword>
<gene>
    <name evidence="2" type="ORF">T069G_03791</name>
</gene>